<organism evidence="3 4">
    <name type="scientific">Dactylococcopsis salina (strain PCC 8305)</name>
    <name type="common">Myxobactron salinum</name>
    <dbReference type="NCBI Taxonomy" id="13035"/>
    <lineage>
        <taxon>Bacteria</taxon>
        <taxon>Bacillati</taxon>
        <taxon>Cyanobacteriota</taxon>
        <taxon>Cyanophyceae</taxon>
        <taxon>Nodosilineales</taxon>
        <taxon>Cymatolegaceae</taxon>
        <taxon>Dactylococcopsis</taxon>
    </lineage>
</organism>
<dbReference type="InterPro" id="IPR009472">
    <property type="entry name" value="Tab2-like"/>
</dbReference>
<sequence>MNQSQSSWQVDFYRLPQPTTKGESQWELVICDQSTKEVKTRSCLQKEATVDWLVESLQGLATEELPLKMRVFRPESLQLLQLAGERLGVIVEGTRHTYLLKQVLRDRGGEERIKVESPPPQPLPEFIWGEQWQFARLNADEIEYRMPERPIPFCEMPTELTPFQLNLGSTTLVPGIIIYGGRQSRQLAQWFMEAQPMAVNYMPTTVGESGGLVLEAGLRDRWVIITFEDTEVATAGEKYEQRKQESNGLHFLLLQPDDSGMTDTGFWLLRNEI</sequence>
<dbReference type="HOGENOM" id="CLU_058545_0_0_3"/>
<dbReference type="PANTHER" id="PTHR34556">
    <property type="match status" value="1"/>
</dbReference>
<accession>K9YVC0</accession>
<dbReference type="PANTHER" id="PTHR34556:SF2">
    <property type="entry name" value="PROTEIN TAB2 HOMOLOG, CHLOROPLASTIC"/>
    <property type="match status" value="1"/>
</dbReference>
<feature type="domain" description="RNA-binding protein Tab2-like N-terminal" evidence="1">
    <location>
        <begin position="8"/>
        <end position="107"/>
    </location>
</feature>
<proteinExistence type="predicted"/>
<dbReference type="InterPro" id="IPR046761">
    <property type="entry name" value="Tab2-like_C"/>
</dbReference>
<name>K9YVC0_DACS8</name>
<dbReference type="Pfam" id="PF20429">
    <property type="entry name" value="Tab2-like_C"/>
    <property type="match status" value="1"/>
</dbReference>
<dbReference type="OrthoDB" id="420270at2"/>
<keyword evidence="4" id="KW-1185">Reference proteome</keyword>
<evidence type="ECO:0000259" key="1">
    <source>
        <dbReference type="Pfam" id="PF06485"/>
    </source>
</evidence>
<dbReference type="Pfam" id="PF06485">
    <property type="entry name" value="Tab2-like_N"/>
    <property type="match status" value="1"/>
</dbReference>
<dbReference type="GO" id="GO:0003723">
    <property type="term" value="F:RNA binding"/>
    <property type="evidence" value="ECO:0007669"/>
    <property type="project" value="InterPro"/>
</dbReference>
<reference evidence="3" key="1">
    <citation type="submission" date="2012-04" db="EMBL/GenBank/DDBJ databases">
        <title>Finished genome of Dactylococcopsis salina PCC 8305.</title>
        <authorList>
            <consortium name="US DOE Joint Genome Institute"/>
            <person name="Gugger M."/>
            <person name="Coursin T."/>
            <person name="Rippka R."/>
            <person name="Tandeau De Marsac N."/>
            <person name="Huntemann M."/>
            <person name="Wei C.-L."/>
            <person name="Han J."/>
            <person name="Detter J.C."/>
            <person name="Han C."/>
            <person name="Tapia R."/>
            <person name="Daligault H."/>
            <person name="Chen A."/>
            <person name="Krypides N."/>
            <person name="Mavromatis K."/>
            <person name="Markowitz V."/>
            <person name="Szeto E."/>
            <person name="Ivanova N."/>
            <person name="Ovchinnikova G."/>
            <person name="Pagani I."/>
            <person name="Pati A."/>
            <person name="Goodwin L."/>
            <person name="Peters L."/>
            <person name="Pitluck S."/>
            <person name="Woyke T."/>
            <person name="Kerfeld C."/>
        </authorList>
    </citation>
    <scope>NUCLEOTIDE SEQUENCE [LARGE SCALE GENOMIC DNA]</scope>
    <source>
        <strain evidence="3">PCC 8305</strain>
    </source>
</reference>
<dbReference type="AlphaFoldDB" id="K9YVC0"/>
<feature type="domain" description="RNA-binding protein Tab2/Atab2 C-terminal" evidence="2">
    <location>
        <begin position="112"/>
        <end position="270"/>
    </location>
</feature>
<dbReference type="InterPro" id="IPR046760">
    <property type="entry name" value="Tab2-like_N"/>
</dbReference>
<dbReference type="EMBL" id="CP003944">
    <property type="protein sequence ID" value="AFZ50871.1"/>
    <property type="molecule type" value="Genomic_DNA"/>
</dbReference>
<dbReference type="KEGG" id="dsl:Dacsa_2255"/>
<protein>
    <recommendedName>
        <fullName evidence="5">DUF1092 family protein</fullName>
    </recommendedName>
</protein>
<evidence type="ECO:0000259" key="2">
    <source>
        <dbReference type="Pfam" id="PF20429"/>
    </source>
</evidence>
<dbReference type="STRING" id="13035.Dacsa_2255"/>
<dbReference type="eggNOG" id="ENOG502Z7XK">
    <property type="taxonomic scope" value="Bacteria"/>
</dbReference>
<evidence type="ECO:0000313" key="3">
    <source>
        <dbReference type="EMBL" id="AFZ50871.1"/>
    </source>
</evidence>
<dbReference type="Proteomes" id="UP000010482">
    <property type="component" value="Chromosome"/>
</dbReference>
<evidence type="ECO:0008006" key="5">
    <source>
        <dbReference type="Google" id="ProtNLM"/>
    </source>
</evidence>
<gene>
    <name evidence="3" type="ORF">Dacsa_2255</name>
</gene>
<evidence type="ECO:0000313" key="4">
    <source>
        <dbReference type="Proteomes" id="UP000010482"/>
    </source>
</evidence>
<dbReference type="RefSeq" id="WP_015229864.1">
    <property type="nucleotide sequence ID" value="NC_019780.1"/>
</dbReference>